<name>A0A8X6HDK7_TRICU</name>
<keyword evidence="2" id="KW-1185">Reference proteome</keyword>
<reference evidence="1" key="1">
    <citation type="submission" date="2020-07" db="EMBL/GenBank/DDBJ databases">
        <title>Multicomponent nature underlies the extraordinary mechanical properties of spider dragline silk.</title>
        <authorList>
            <person name="Kono N."/>
            <person name="Nakamura H."/>
            <person name="Mori M."/>
            <person name="Yoshida Y."/>
            <person name="Ohtoshi R."/>
            <person name="Malay A.D."/>
            <person name="Moran D.A.P."/>
            <person name="Tomita M."/>
            <person name="Numata K."/>
            <person name="Arakawa K."/>
        </authorList>
    </citation>
    <scope>NUCLEOTIDE SEQUENCE</scope>
</reference>
<gene>
    <name evidence="1" type="ORF">TNCT_322901</name>
</gene>
<dbReference type="OrthoDB" id="10484151at2759"/>
<protein>
    <submittedName>
        <fullName evidence="1">Uncharacterized protein</fullName>
    </submittedName>
</protein>
<proteinExistence type="predicted"/>
<dbReference type="Proteomes" id="UP000887116">
    <property type="component" value="Unassembled WGS sequence"/>
</dbReference>
<dbReference type="EMBL" id="BMAO01035083">
    <property type="protein sequence ID" value="GFR01084.1"/>
    <property type="molecule type" value="Genomic_DNA"/>
</dbReference>
<evidence type="ECO:0000313" key="1">
    <source>
        <dbReference type="EMBL" id="GFR01084.1"/>
    </source>
</evidence>
<sequence length="103" mass="11860">MQSPEVSTVMTHRPISSYKIALPSIYPPSHNQQPLQPPQSFLSSLTKQTFMTDENYALELTSMDQSAMLVTRTHCGQVCPIMMRTTLRWMAFEFVYRENSMLP</sequence>
<dbReference type="AlphaFoldDB" id="A0A8X6HDK7"/>
<evidence type="ECO:0000313" key="2">
    <source>
        <dbReference type="Proteomes" id="UP000887116"/>
    </source>
</evidence>
<accession>A0A8X6HDK7</accession>
<organism evidence="1 2">
    <name type="scientific">Trichonephila clavata</name>
    <name type="common">Joro spider</name>
    <name type="synonym">Nephila clavata</name>
    <dbReference type="NCBI Taxonomy" id="2740835"/>
    <lineage>
        <taxon>Eukaryota</taxon>
        <taxon>Metazoa</taxon>
        <taxon>Ecdysozoa</taxon>
        <taxon>Arthropoda</taxon>
        <taxon>Chelicerata</taxon>
        <taxon>Arachnida</taxon>
        <taxon>Araneae</taxon>
        <taxon>Araneomorphae</taxon>
        <taxon>Entelegynae</taxon>
        <taxon>Araneoidea</taxon>
        <taxon>Nephilidae</taxon>
        <taxon>Trichonephila</taxon>
    </lineage>
</organism>
<comment type="caution">
    <text evidence="1">The sequence shown here is derived from an EMBL/GenBank/DDBJ whole genome shotgun (WGS) entry which is preliminary data.</text>
</comment>